<reference evidence="1" key="1">
    <citation type="journal article" date="2021" name="PeerJ">
        <title>Extensive microbial diversity within the chicken gut microbiome revealed by metagenomics and culture.</title>
        <authorList>
            <person name="Gilroy R."/>
            <person name="Ravi A."/>
            <person name="Getino M."/>
            <person name="Pursley I."/>
            <person name="Horton D.L."/>
            <person name="Alikhan N.F."/>
            <person name="Baker D."/>
            <person name="Gharbi K."/>
            <person name="Hall N."/>
            <person name="Watson M."/>
            <person name="Adriaenssens E.M."/>
            <person name="Foster-Nyarko E."/>
            <person name="Jarju S."/>
            <person name="Secka A."/>
            <person name="Antonio M."/>
            <person name="Oren A."/>
            <person name="Chaudhuri R.R."/>
            <person name="La Ragione R."/>
            <person name="Hildebrand F."/>
            <person name="Pallen M.J."/>
        </authorList>
    </citation>
    <scope>NUCLEOTIDE SEQUENCE</scope>
    <source>
        <strain evidence="1">G3-2149</strain>
    </source>
</reference>
<proteinExistence type="predicted"/>
<evidence type="ECO:0000313" key="2">
    <source>
        <dbReference type="Proteomes" id="UP000823865"/>
    </source>
</evidence>
<dbReference type="AlphaFoldDB" id="A0A9E2L4X1"/>
<dbReference type="Proteomes" id="UP000823865">
    <property type="component" value="Unassembled WGS sequence"/>
</dbReference>
<dbReference type="PROSITE" id="PS51257">
    <property type="entry name" value="PROKAR_LIPOPROTEIN"/>
    <property type="match status" value="1"/>
</dbReference>
<name>A0A9E2L4X1_9BACT</name>
<organism evidence="1 2">
    <name type="scientific">Candidatus Paraprevotella stercoravium</name>
    <dbReference type="NCBI Taxonomy" id="2838725"/>
    <lineage>
        <taxon>Bacteria</taxon>
        <taxon>Pseudomonadati</taxon>
        <taxon>Bacteroidota</taxon>
        <taxon>Bacteroidia</taxon>
        <taxon>Bacteroidales</taxon>
        <taxon>Prevotellaceae</taxon>
        <taxon>Paraprevotella</taxon>
    </lineage>
</organism>
<evidence type="ECO:0008006" key="3">
    <source>
        <dbReference type="Google" id="ProtNLM"/>
    </source>
</evidence>
<accession>A0A9E2L4X1</accession>
<evidence type="ECO:0000313" key="1">
    <source>
        <dbReference type="EMBL" id="MBU3852895.1"/>
    </source>
</evidence>
<reference evidence="1" key="2">
    <citation type="submission" date="2021-04" db="EMBL/GenBank/DDBJ databases">
        <authorList>
            <person name="Gilroy R."/>
        </authorList>
    </citation>
    <scope>NUCLEOTIDE SEQUENCE</scope>
    <source>
        <strain evidence="1">G3-2149</strain>
    </source>
</reference>
<dbReference type="EMBL" id="JAHLFU010000066">
    <property type="protein sequence ID" value="MBU3852895.1"/>
    <property type="molecule type" value="Genomic_DNA"/>
</dbReference>
<comment type="caution">
    <text evidence="1">The sequence shown here is derived from an EMBL/GenBank/DDBJ whole genome shotgun (WGS) entry which is preliminary data.</text>
</comment>
<protein>
    <recommendedName>
        <fullName evidence="3">Lipoprotein</fullName>
    </recommendedName>
</protein>
<gene>
    <name evidence="1" type="ORF">H9789_03550</name>
</gene>
<sequence>MKAKLFFSVVAMLSLVSCTENIDIELKDEVSPVEKVVFSAFMENYAESRTGISDYPTFGYYSLFWTRGDAISIYDGRNTAVFTTENDKSSFAEFVLSEGQINNEASEYKAFYPSNITVYNQKLPETQHYVKDNVKNFPMYAYSQSKDLKFKNLCGIIQLSLKNGADSPIGVSSIGLSSVNSGMSGEFTIGIDGAAEVEGTGGVVLVCEKTVSLSEFTETDFNIIVPQGEYDPLRVDLHLADGKVMQLASTDKVSVKRSGMTRIELTLSESSYESSLEMIPVTEADVDFTDR</sequence>